<feature type="domain" description="Beta-lactamase-related" evidence="2">
    <location>
        <begin position="23"/>
        <end position="113"/>
    </location>
</feature>
<protein>
    <recommendedName>
        <fullName evidence="2">Beta-lactamase-related domain-containing protein</fullName>
    </recommendedName>
</protein>
<proteinExistence type="predicted"/>
<organism evidence="3 4">
    <name type="scientific">Mycobacterium noviomagense</name>
    <dbReference type="NCBI Taxonomy" id="459858"/>
    <lineage>
        <taxon>Bacteria</taxon>
        <taxon>Bacillati</taxon>
        <taxon>Actinomycetota</taxon>
        <taxon>Actinomycetes</taxon>
        <taxon>Mycobacteriales</taxon>
        <taxon>Mycobacteriaceae</taxon>
        <taxon>Mycobacterium</taxon>
    </lineage>
</organism>
<dbReference type="InterPro" id="IPR012338">
    <property type="entry name" value="Beta-lactam/transpept-like"/>
</dbReference>
<comment type="caution">
    <text evidence="3">The sequence shown here is derived from an EMBL/GenBank/DDBJ whole genome shotgun (WGS) entry which is preliminary data.</text>
</comment>
<dbReference type="Proteomes" id="UP000192374">
    <property type="component" value="Unassembled WGS sequence"/>
</dbReference>
<dbReference type="SUPFAM" id="SSF56601">
    <property type="entry name" value="beta-lactamase/transpeptidase-like"/>
    <property type="match status" value="1"/>
</dbReference>
<evidence type="ECO:0000259" key="2">
    <source>
        <dbReference type="Pfam" id="PF00144"/>
    </source>
</evidence>
<dbReference type="Pfam" id="PF00144">
    <property type="entry name" value="Beta-lactamase"/>
    <property type="match status" value="1"/>
</dbReference>
<dbReference type="EMBL" id="MVIC01000001">
    <property type="protein sequence ID" value="ORB18760.1"/>
    <property type="molecule type" value="Genomic_DNA"/>
</dbReference>
<name>A0ABX3TB90_9MYCO</name>
<sequence>MSLAVVSPSADNPSVPSTAIINCGVTAVDGTTPTTSDTVYELGSETKVFTGSALAGLSLRGVVQLDDTLQSFLPQPYVAPANSCVNSNPSPITLRELATHKPALPPPVTGTTSTHTPAAARTCVDDRGHGRVHRRQPWLQQRARNIGRPAVDAQRSGHRTGLRHVSGTGVDDHAAARPRFGQRISDAVQGRRYVGYVLPHLPVPGHLLGDHFPVELQQGISGQHQRFRPPDHLGIGAQATVRPSMDLIDRRANVMWAWHCRPTMRWSPHGSVAAGSAR</sequence>
<accession>A0ABX3TB90</accession>
<feature type="region of interest" description="Disordered" evidence="1">
    <location>
        <begin position="149"/>
        <end position="173"/>
    </location>
</feature>
<evidence type="ECO:0000313" key="3">
    <source>
        <dbReference type="EMBL" id="ORB18760.1"/>
    </source>
</evidence>
<dbReference type="InterPro" id="IPR001466">
    <property type="entry name" value="Beta-lactam-related"/>
</dbReference>
<keyword evidence="4" id="KW-1185">Reference proteome</keyword>
<evidence type="ECO:0000313" key="4">
    <source>
        <dbReference type="Proteomes" id="UP000192374"/>
    </source>
</evidence>
<reference evidence="3 4" key="1">
    <citation type="submission" date="2017-02" db="EMBL/GenBank/DDBJ databases">
        <title>The new phylogeny of genus Mycobacterium.</title>
        <authorList>
            <person name="Tortoli E."/>
            <person name="Trovato A."/>
            <person name="Cirillo D.M."/>
        </authorList>
    </citation>
    <scope>NUCLEOTIDE SEQUENCE [LARGE SCALE GENOMIC DNA]</scope>
    <source>
        <strain evidence="3 4">DSM 45145</strain>
    </source>
</reference>
<gene>
    <name evidence="3" type="ORF">BST37_00970</name>
</gene>
<dbReference type="Gene3D" id="3.40.710.10">
    <property type="entry name" value="DD-peptidase/beta-lactamase superfamily"/>
    <property type="match status" value="1"/>
</dbReference>
<evidence type="ECO:0000256" key="1">
    <source>
        <dbReference type="SAM" id="MobiDB-lite"/>
    </source>
</evidence>